<dbReference type="SUPFAM" id="SSF52540">
    <property type="entry name" value="P-loop containing nucleoside triphosphate hydrolases"/>
    <property type="match status" value="1"/>
</dbReference>
<proteinExistence type="predicted"/>
<protein>
    <submittedName>
        <fullName evidence="2">Uncharacterized protein</fullName>
    </submittedName>
</protein>
<dbReference type="CDD" id="cd01127">
    <property type="entry name" value="TrwB_TraG_TraD_VirD4"/>
    <property type="match status" value="1"/>
</dbReference>
<accession>R4Z6J0</accession>
<evidence type="ECO:0000256" key="1">
    <source>
        <dbReference type="SAM" id="MobiDB-lite"/>
    </source>
</evidence>
<reference evidence="2 3" key="1">
    <citation type="journal article" date="2013" name="ISME J.">
        <title>Metabolic model for the filamentous 'Candidatus Microthrix parvicella' based on genomic and metagenomic analyses.</title>
        <authorList>
            <person name="Jon McIlroy S."/>
            <person name="Kristiansen R."/>
            <person name="Albertsen M."/>
            <person name="Michael Karst S."/>
            <person name="Rossetti S."/>
            <person name="Lund Nielsen J."/>
            <person name="Tandoi V."/>
            <person name="James Seviour R."/>
            <person name="Nielsen P.H."/>
        </authorList>
    </citation>
    <scope>NUCLEOTIDE SEQUENCE [LARGE SCALE GENOMIC DNA]</scope>
    <source>
        <strain evidence="2 3">RN1</strain>
    </source>
</reference>
<dbReference type="EMBL" id="CANL01000067">
    <property type="protein sequence ID" value="CCM65351.1"/>
    <property type="molecule type" value="Genomic_DNA"/>
</dbReference>
<dbReference type="Gene3D" id="3.40.50.300">
    <property type="entry name" value="P-loop containing nucleotide triphosphate hydrolases"/>
    <property type="match status" value="2"/>
</dbReference>
<dbReference type="PANTHER" id="PTHR30121:SF6">
    <property type="entry name" value="SLR6007 PROTEIN"/>
    <property type="match status" value="1"/>
</dbReference>
<organism evidence="2 3">
    <name type="scientific">Candidatus Neomicrothrix parvicella RN1</name>
    <dbReference type="NCBI Taxonomy" id="1229780"/>
    <lineage>
        <taxon>Bacteria</taxon>
        <taxon>Bacillati</taxon>
        <taxon>Actinomycetota</taxon>
        <taxon>Acidimicrobiia</taxon>
        <taxon>Acidimicrobiales</taxon>
        <taxon>Microthrixaceae</taxon>
        <taxon>Candidatus Neomicrothrix</taxon>
    </lineage>
</organism>
<comment type="caution">
    <text evidence="2">The sequence shown here is derived from an EMBL/GenBank/DDBJ whole genome shotgun (WGS) entry which is preliminary data.</text>
</comment>
<dbReference type="Proteomes" id="UP000018291">
    <property type="component" value="Unassembled WGS sequence"/>
</dbReference>
<dbReference type="OrthoDB" id="3258326at2"/>
<dbReference type="InterPro" id="IPR051162">
    <property type="entry name" value="T4SS_component"/>
</dbReference>
<dbReference type="HOGENOM" id="CLU_013918_1_0_11"/>
<dbReference type="eggNOG" id="COG0433">
    <property type="taxonomic scope" value="Bacteria"/>
</dbReference>
<gene>
    <name evidence="2" type="ORF">BN381_70050</name>
</gene>
<name>R4Z6J0_9ACTN</name>
<dbReference type="PANTHER" id="PTHR30121">
    <property type="entry name" value="UNCHARACTERIZED PROTEIN YJGR-RELATED"/>
    <property type="match status" value="1"/>
</dbReference>
<dbReference type="STRING" id="1229780.BN381_70050"/>
<feature type="region of interest" description="Disordered" evidence="1">
    <location>
        <begin position="682"/>
        <end position="742"/>
    </location>
</feature>
<dbReference type="InterPro" id="IPR027417">
    <property type="entry name" value="P-loop_NTPase"/>
</dbReference>
<dbReference type="AlphaFoldDB" id="R4Z6J0"/>
<sequence length="742" mass="80071">MNGAELVVLAGGASTVGAASWMLRPGSLEDAAFTRLDFGRDLVSSSVEAFVRSLAAERRQAPLVFELSGQAGKVEYRVGATPPVLATLTDRLEAFCPAVTTSPMTRRLPKDGWGWSVRLETANRALRTDQGEVAARSVLSALGRLATKESVTVQWLVGPRLPAVAVPNSVDELPSGSITQHGRQVVGGGRPVDGERRRALRDKVTQPGFRAVARIAVSAGSRSRAKELALAVLGGLRVLEGAGVKMTLVPCSYRRIVQVREPWAWPLRLNVEELAGLLCWPTGDGPFPGLPQARSRLLAASSSVARSGRVVAESRMPGERRTLALSATDSLLHTHCLGPTGVGKSTLLLGLICQDMAAGRGVVVIEPKGDLIDDVLARVPRDRLDDVVVLDPTDAERPVGLNPLRVGAAVPELVADQVLAVFHGLYRDNWGPRTQDILHAGLLSLVGRDEACLPMLPVLLTNAAYRRRVIGGLEDRVALGPFWSWYDSISEEQRQQVIAPVMNKLRPFLLRPRLRAVLGQTRPAFALSEVFTERKILLVSLAKGTLGSEAAGLLGSLVFSQLWQATQARSAIEARRRHPVMCFIDEFQDYLHLPTDLSDVLAQARGLGLGLTLAHQHLAQLTPSVRQAVLANARSRVCFQLGSDDAHAVAKTTTRLDAEDFMGLERFEVYASLAAGGQITDFGSGRTIAPPASISDPRVVRRRSRERYGQDRQAVEDQLADAVGQPPDKGGNGIGQRPRRQS</sequence>
<feature type="compositionally biased region" description="Basic and acidic residues" evidence="1">
    <location>
        <begin position="706"/>
        <end position="715"/>
    </location>
</feature>
<dbReference type="RefSeq" id="WP_012230021.1">
    <property type="nucleotide sequence ID" value="NZ_HG422565.1"/>
</dbReference>
<evidence type="ECO:0000313" key="2">
    <source>
        <dbReference type="EMBL" id="CCM65351.1"/>
    </source>
</evidence>
<evidence type="ECO:0000313" key="3">
    <source>
        <dbReference type="Proteomes" id="UP000018291"/>
    </source>
</evidence>
<keyword evidence="3" id="KW-1185">Reference proteome</keyword>